<sequence length="657" mass="72534">MSCFRKSFKSAKCKALLKLVLIRIKIVRKKHEIQLKHMRLDVSRLLQIGQDENAEIRVAHVIREQNIIDGFNMIESFCERVIKQMSVIRAQKSCPTDLQEAVSSLLFAGPRCAKLPELLKVREVFSAKYGKDFVTAAIEPNKNSAVSKQIIEKLSFSTPMMATKVKLMQDIALEYGIKWNPVTLGSKLCQQFGDSEGSNRSMADANIGSRAKPVFPISESSSSQSTSKKQEDNSILMPPSLSSDDEDDVDFDARNQFIVSVMPIRTMVLPQSENNFQDTMLPVRLNAHDHHTVLTEKMSLQEKVQSTAEQLSANFALQIKDNTINTEYQIPYRDVITAAESAAKSADHAAAAAKTAAMLAMNAFSQKASITRVATEKAKDVVICEESTDSLSNSHNTRFSHQESVTEMSRSSREIPVRSRLPHPVGISVRTRSDLQQQAVVQATDLLQLNPAMPANWVLDDPIADAASNFKRANSKKKVNAHSKVANEYSSAWNTDDNTILSHEDMNERIAPQHSQSISRVPPSGPGYTYHRAQSDNFFSSSGPSHRKETCGVNTIPSRDQKLNLQSSRVSRVIVRENSAGTVGSGPVSVHSNSTGQSRPEQKNSQEIGMGGKEQGRRQENTKIHPVTNVPGIISSAGSKRSTSNSFIRIMHSCLSA</sequence>
<gene>
    <name evidence="1" type="ORF">O6H91_01G159300</name>
</gene>
<accession>A0ACC2EXT6</accession>
<comment type="caution">
    <text evidence="1">The sequence shown here is derived from an EMBL/GenBank/DDBJ whole genome shotgun (WGS) entry which is preliminary data.</text>
</comment>
<dbReference type="Proteomes" id="UP001162992">
    <property type="component" value="Chromosome 1"/>
</dbReference>
<dbReference type="EMBL" id="CM055092">
    <property type="protein sequence ID" value="KAJ7571320.1"/>
    <property type="molecule type" value="Genomic_DNA"/>
</dbReference>
<evidence type="ECO:0000313" key="1">
    <source>
        <dbReference type="EMBL" id="KAJ7571320.1"/>
    </source>
</evidence>
<proteinExistence type="predicted"/>
<name>A0ACC2EXT6_DIPCM</name>
<protein>
    <submittedName>
        <fullName evidence="1">Uncharacterized protein</fullName>
    </submittedName>
</protein>
<reference evidence="2" key="1">
    <citation type="journal article" date="2024" name="Proc. Natl. Acad. Sci. U.S.A.">
        <title>Extraordinary preservation of gene collinearity over three hundred million years revealed in homosporous lycophytes.</title>
        <authorList>
            <person name="Li C."/>
            <person name="Wickell D."/>
            <person name="Kuo L.Y."/>
            <person name="Chen X."/>
            <person name="Nie B."/>
            <person name="Liao X."/>
            <person name="Peng D."/>
            <person name="Ji J."/>
            <person name="Jenkins J."/>
            <person name="Williams M."/>
            <person name="Shu S."/>
            <person name="Plott C."/>
            <person name="Barry K."/>
            <person name="Rajasekar S."/>
            <person name="Grimwood J."/>
            <person name="Han X."/>
            <person name="Sun S."/>
            <person name="Hou Z."/>
            <person name="He W."/>
            <person name="Dai G."/>
            <person name="Sun C."/>
            <person name="Schmutz J."/>
            <person name="Leebens-Mack J.H."/>
            <person name="Li F.W."/>
            <person name="Wang L."/>
        </authorList>
    </citation>
    <scope>NUCLEOTIDE SEQUENCE [LARGE SCALE GENOMIC DNA]</scope>
    <source>
        <strain evidence="2">cv. PW_Plant_1</strain>
    </source>
</reference>
<organism evidence="1 2">
    <name type="scientific">Diphasiastrum complanatum</name>
    <name type="common">Issler's clubmoss</name>
    <name type="synonym">Lycopodium complanatum</name>
    <dbReference type="NCBI Taxonomy" id="34168"/>
    <lineage>
        <taxon>Eukaryota</taxon>
        <taxon>Viridiplantae</taxon>
        <taxon>Streptophyta</taxon>
        <taxon>Embryophyta</taxon>
        <taxon>Tracheophyta</taxon>
        <taxon>Lycopodiopsida</taxon>
        <taxon>Lycopodiales</taxon>
        <taxon>Lycopodiaceae</taxon>
        <taxon>Lycopodioideae</taxon>
        <taxon>Diphasiastrum</taxon>
    </lineage>
</organism>
<keyword evidence="2" id="KW-1185">Reference proteome</keyword>
<evidence type="ECO:0000313" key="2">
    <source>
        <dbReference type="Proteomes" id="UP001162992"/>
    </source>
</evidence>